<dbReference type="AlphaFoldDB" id="A0A137NVK3"/>
<dbReference type="SMART" id="SM00066">
    <property type="entry name" value="GAL4"/>
    <property type="match status" value="1"/>
</dbReference>
<protein>
    <recommendedName>
        <fullName evidence="7">Zn(2)-C6 fungal-type domain-containing protein</fullName>
    </recommendedName>
</protein>
<feature type="domain" description="Zn(2)-C6 fungal-type" evidence="7">
    <location>
        <begin position="53"/>
        <end position="83"/>
    </location>
</feature>
<keyword evidence="3" id="KW-0805">Transcription regulation</keyword>
<feature type="compositionally biased region" description="Pro residues" evidence="6">
    <location>
        <begin position="148"/>
        <end position="161"/>
    </location>
</feature>
<dbReference type="CDD" id="cd00067">
    <property type="entry name" value="GAL4"/>
    <property type="match status" value="1"/>
</dbReference>
<dbReference type="Gene3D" id="4.10.240.10">
    <property type="entry name" value="Zn(2)-C6 fungal-type DNA-binding domain"/>
    <property type="match status" value="1"/>
</dbReference>
<feature type="region of interest" description="Disordered" evidence="6">
    <location>
        <begin position="1"/>
        <end position="49"/>
    </location>
</feature>
<dbReference type="PANTHER" id="PTHR47338">
    <property type="entry name" value="ZN(II)2CYS6 TRANSCRIPTION FACTOR (EUROFUNG)-RELATED"/>
    <property type="match status" value="1"/>
</dbReference>
<sequence length="341" mass="37536">MTTASPPSSASADHQHKVDLSSAAHQASKAESTDLRPPFINLQNTPTGTSSRACDECRFRKIRCNNITGTCESCAKKNLPCTYRNPVMKRGPKVKNPQANGNHSAKKAAISVDALEAFATSHNSSLLRSAPKARPISPQRSSRQNTSPYPPITSSIPPPAPGFNNSPTLQSHMMVKSDSFGCLNVHIDPSGFKAAEFYLRETPDPFLPHKHTLVATTSLENHPLAFIDASACDSYRILKIMTSQQIYILLVFFGKLAPKFPKFNVSSFVKQLKGQMTPPLLFLLNAVCAVACKEASNSRAHFDFTQFHYKALEVYYYYGQDQSHENWAQGHSILKTLAPPL</sequence>
<reference evidence="8 9" key="1">
    <citation type="journal article" date="2015" name="Genome Biol. Evol.">
        <title>Phylogenomic analyses indicate that early fungi evolved digesting cell walls of algal ancestors of land plants.</title>
        <authorList>
            <person name="Chang Y."/>
            <person name="Wang S."/>
            <person name="Sekimoto S."/>
            <person name="Aerts A.L."/>
            <person name="Choi C."/>
            <person name="Clum A."/>
            <person name="LaButti K.M."/>
            <person name="Lindquist E.A."/>
            <person name="Yee Ngan C."/>
            <person name="Ohm R.A."/>
            <person name="Salamov A.A."/>
            <person name="Grigoriev I.V."/>
            <person name="Spatafora J.W."/>
            <person name="Berbee M.L."/>
        </authorList>
    </citation>
    <scope>NUCLEOTIDE SEQUENCE [LARGE SCALE GENOMIC DNA]</scope>
    <source>
        <strain evidence="8 9">NRRL 28638</strain>
    </source>
</reference>
<dbReference type="PANTHER" id="PTHR47338:SF5">
    <property type="entry name" value="ZN(II)2CYS6 TRANSCRIPTION FACTOR (EUROFUNG)"/>
    <property type="match status" value="1"/>
</dbReference>
<evidence type="ECO:0000256" key="4">
    <source>
        <dbReference type="ARBA" id="ARBA00023163"/>
    </source>
</evidence>
<dbReference type="Proteomes" id="UP000070444">
    <property type="component" value="Unassembled WGS sequence"/>
</dbReference>
<accession>A0A137NVK3</accession>
<dbReference type="OrthoDB" id="10261408at2759"/>
<name>A0A137NVK3_CONC2</name>
<evidence type="ECO:0000256" key="5">
    <source>
        <dbReference type="ARBA" id="ARBA00023242"/>
    </source>
</evidence>
<feature type="region of interest" description="Disordered" evidence="6">
    <location>
        <begin position="123"/>
        <end position="168"/>
    </location>
</feature>
<evidence type="ECO:0000259" key="7">
    <source>
        <dbReference type="PROSITE" id="PS50048"/>
    </source>
</evidence>
<gene>
    <name evidence="8" type="ORF">CONCODRAFT_80441</name>
</gene>
<evidence type="ECO:0000256" key="2">
    <source>
        <dbReference type="ARBA" id="ARBA00022723"/>
    </source>
</evidence>
<dbReference type="GO" id="GO:0005634">
    <property type="term" value="C:nucleus"/>
    <property type="evidence" value="ECO:0007669"/>
    <property type="project" value="UniProtKB-SubCell"/>
</dbReference>
<dbReference type="EMBL" id="KQ964704">
    <property type="protein sequence ID" value="KXN66624.1"/>
    <property type="molecule type" value="Genomic_DNA"/>
</dbReference>
<keyword evidence="9" id="KW-1185">Reference proteome</keyword>
<dbReference type="Pfam" id="PF00172">
    <property type="entry name" value="Zn_clus"/>
    <property type="match status" value="1"/>
</dbReference>
<organism evidence="8 9">
    <name type="scientific">Conidiobolus coronatus (strain ATCC 28846 / CBS 209.66 / NRRL 28638)</name>
    <name type="common">Delacroixia coronata</name>
    <dbReference type="NCBI Taxonomy" id="796925"/>
    <lineage>
        <taxon>Eukaryota</taxon>
        <taxon>Fungi</taxon>
        <taxon>Fungi incertae sedis</taxon>
        <taxon>Zoopagomycota</taxon>
        <taxon>Entomophthoromycotina</taxon>
        <taxon>Entomophthoromycetes</taxon>
        <taxon>Entomophthorales</taxon>
        <taxon>Ancylistaceae</taxon>
        <taxon>Conidiobolus</taxon>
    </lineage>
</organism>
<evidence type="ECO:0000313" key="9">
    <source>
        <dbReference type="Proteomes" id="UP000070444"/>
    </source>
</evidence>
<dbReference type="GO" id="GO:0008270">
    <property type="term" value="F:zinc ion binding"/>
    <property type="evidence" value="ECO:0007669"/>
    <property type="project" value="InterPro"/>
</dbReference>
<comment type="subcellular location">
    <subcellularLocation>
        <location evidence="1">Nucleus</location>
    </subcellularLocation>
</comment>
<dbReference type="PROSITE" id="PS50048">
    <property type="entry name" value="ZN2_CY6_FUNGAL_2"/>
    <property type="match status" value="1"/>
</dbReference>
<feature type="compositionally biased region" description="Low complexity" evidence="6">
    <location>
        <begin position="1"/>
        <end position="12"/>
    </location>
</feature>
<evidence type="ECO:0000256" key="6">
    <source>
        <dbReference type="SAM" id="MobiDB-lite"/>
    </source>
</evidence>
<keyword evidence="4" id="KW-0804">Transcription</keyword>
<proteinExistence type="predicted"/>
<dbReference type="GO" id="GO:0000981">
    <property type="term" value="F:DNA-binding transcription factor activity, RNA polymerase II-specific"/>
    <property type="evidence" value="ECO:0007669"/>
    <property type="project" value="InterPro"/>
</dbReference>
<evidence type="ECO:0000256" key="1">
    <source>
        <dbReference type="ARBA" id="ARBA00004123"/>
    </source>
</evidence>
<keyword evidence="2" id="KW-0479">Metal-binding</keyword>
<keyword evidence="5" id="KW-0539">Nucleus</keyword>
<evidence type="ECO:0000313" key="8">
    <source>
        <dbReference type="EMBL" id="KXN66624.1"/>
    </source>
</evidence>
<dbReference type="PROSITE" id="PS00463">
    <property type="entry name" value="ZN2_CY6_FUNGAL_1"/>
    <property type="match status" value="1"/>
</dbReference>
<evidence type="ECO:0000256" key="3">
    <source>
        <dbReference type="ARBA" id="ARBA00023015"/>
    </source>
</evidence>
<dbReference type="InterPro" id="IPR001138">
    <property type="entry name" value="Zn2Cys6_DnaBD"/>
</dbReference>
<dbReference type="InterPro" id="IPR050815">
    <property type="entry name" value="TF_fung"/>
</dbReference>
<dbReference type="InterPro" id="IPR036864">
    <property type="entry name" value="Zn2-C6_fun-type_DNA-bd_sf"/>
</dbReference>
<dbReference type="SUPFAM" id="SSF57701">
    <property type="entry name" value="Zn2/Cys6 DNA-binding domain"/>
    <property type="match status" value="1"/>
</dbReference>